<proteinExistence type="predicted"/>
<sequence>MPAASSPLRCSLAKKVIKNDPQTQAPAMSLLSLPLLPCHRLSYKDGSPCQQQGYNNEAPTKLFMAM</sequence>
<keyword evidence="2" id="KW-1185">Reference proteome</keyword>
<gene>
    <name evidence="1" type="ORF">E2562_031958</name>
</gene>
<accession>A0A6G1ERX6</accession>
<comment type="caution">
    <text evidence="1">The sequence shown here is derived from an EMBL/GenBank/DDBJ whole genome shotgun (WGS) entry which is preliminary data.</text>
</comment>
<evidence type="ECO:0000313" key="1">
    <source>
        <dbReference type="EMBL" id="KAF0927345.1"/>
    </source>
</evidence>
<dbReference type="AlphaFoldDB" id="A0A6G1ERX6"/>
<protein>
    <submittedName>
        <fullName evidence="1">Uncharacterized protein</fullName>
    </submittedName>
</protein>
<evidence type="ECO:0000313" key="2">
    <source>
        <dbReference type="Proteomes" id="UP000479710"/>
    </source>
</evidence>
<organism evidence="1 2">
    <name type="scientific">Oryza meyeriana var. granulata</name>
    <dbReference type="NCBI Taxonomy" id="110450"/>
    <lineage>
        <taxon>Eukaryota</taxon>
        <taxon>Viridiplantae</taxon>
        <taxon>Streptophyta</taxon>
        <taxon>Embryophyta</taxon>
        <taxon>Tracheophyta</taxon>
        <taxon>Spermatophyta</taxon>
        <taxon>Magnoliopsida</taxon>
        <taxon>Liliopsida</taxon>
        <taxon>Poales</taxon>
        <taxon>Poaceae</taxon>
        <taxon>BOP clade</taxon>
        <taxon>Oryzoideae</taxon>
        <taxon>Oryzeae</taxon>
        <taxon>Oryzinae</taxon>
        <taxon>Oryza</taxon>
        <taxon>Oryza meyeriana</taxon>
    </lineage>
</organism>
<name>A0A6G1ERX6_9ORYZ</name>
<dbReference type="Proteomes" id="UP000479710">
    <property type="component" value="Unassembled WGS sequence"/>
</dbReference>
<reference evidence="1 2" key="1">
    <citation type="submission" date="2019-11" db="EMBL/GenBank/DDBJ databases">
        <title>Whole genome sequence of Oryza granulata.</title>
        <authorList>
            <person name="Li W."/>
        </authorList>
    </citation>
    <scope>NUCLEOTIDE SEQUENCE [LARGE SCALE GENOMIC DNA]</scope>
    <source>
        <strain evidence="2">cv. Menghai</strain>
        <tissue evidence="1">Leaf</tissue>
    </source>
</reference>
<dbReference type="EMBL" id="SPHZ02000003">
    <property type="protein sequence ID" value="KAF0927345.1"/>
    <property type="molecule type" value="Genomic_DNA"/>
</dbReference>